<keyword evidence="2 3" id="KW-0663">Pyridoxal phosphate</keyword>
<evidence type="ECO:0000313" key="6">
    <source>
        <dbReference type="Proteomes" id="UP000000560"/>
    </source>
</evidence>
<dbReference type="GO" id="GO:0030170">
    <property type="term" value="F:pyridoxal phosphate binding"/>
    <property type="evidence" value="ECO:0007669"/>
    <property type="project" value="InterPro"/>
</dbReference>
<proteinExistence type="inferred from homology"/>
<dbReference type="AlphaFoldDB" id="C8VD01"/>
<dbReference type="STRING" id="227321.C8VD01"/>
<dbReference type="InterPro" id="IPR015421">
    <property type="entry name" value="PyrdxlP-dep_Trfase_major"/>
</dbReference>
<evidence type="ECO:0000256" key="2">
    <source>
        <dbReference type="ARBA" id="ARBA00022898"/>
    </source>
</evidence>
<evidence type="ECO:0000256" key="4">
    <source>
        <dbReference type="SAM" id="MobiDB-lite"/>
    </source>
</evidence>
<dbReference type="OrthoDB" id="425114at2759"/>
<dbReference type="OMA" id="WGPLIFG"/>
<dbReference type="InterPro" id="IPR015422">
    <property type="entry name" value="PyrdxlP-dep_Trfase_small"/>
</dbReference>
<dbReference type="InterPro" id="IPR005814">
    <property type="entry name" value="Aminotrans_3"/>
</dbReference>
<dbReference type="Gene3D" id="3.90.1150.10">
    <property type="entry name" value="Aspartate Aminotransferase, domain 1"/>
    <property type="match status" value="1"/>
</dbReference>
<dbReference type="GeneID" id="74896673"/>
<dbReference type="KEGG" id="ani:ANIA_10913"/>
<dbReference type="Proteomes" id="UP000000560">
    <property type="component" value="Chromosome IV"/>
</dbReference>
<accession>C8VD01</accession>
<dbReference type="InterPro" id="IPR015424">
    <property type="entry name" value="PyrdxlP-dep_Trfase"/>
</dbReference>
<gene>
    <name evidence="5" type="ORF">ANIA_10913</name>
</gene>
<dbReference type="Gene3D" id="3.40.640.10">
    <property type="entry name" value="Type I PLP-dependent aspartate aminotransferase-like (Major domain)"/>
    <property type="match status" value="1"/>
</dbReference>
<dbReference type="PANTHER" id="PTHR43713:SF3">
    <property type="entry name" value="GLUTAMATE-1-SEMIALDEHYDE 2,1-AMINOMUTASE 1, CHLOROPLASTIC-RELATED"/>
    <property type="match status" value="1"/>
</dbReference>
<evidence type="ECO:0000313" key="5">
    <source>
        <dbReference type="EMBL" id="CBF78840.1"/>
    </source>
</evidence>
<feature type="region of interest" description="Disordered" evidence="4">
    <location>
        <begin position="19"/>
        <end position="42"/>
    </location>
</feature>
<dbReference type="GO" id="GO:0008483">
    <property type="term" value="F:transaminase activity"/>
    <property type="evidence" value="ECO:0007669"/>
    <property type="project" value="InterPro"/>
</dbReference>
<comment type="cofactor">
    <cofactor evidence="1">
        <name>pyridoxal 5'-phosphate</name>
        <dbReference type="ChEBI" id="CHEBI:597326"/>
    </cofactor>
</comment>
<dbReference type="HOGENOM" id="CLU_016922_1_2_1"/>
<organism evidence="5 6">
    <name type="scientific">Emericella nidulans (strain FGSC A4 / ATCC 38163 / CBS 112.46 / NRRL 194 / M139)</name>
    <name type="common">Aspergillus nidulans</name>
    <dbReference type="NCBI Taxonomy" id="227321"/>
    <lineage>
        <taxon>Eukaryota</taxon>
        <taxon>Fungi</taxon>
        <taxon>Dikarya</taxon>
        <taxon>Ascomycota</taxon>
        <taxon>Pezizomycotina</taxon>
        <taxon>Eurotiomycetes</taxon>
        <taxon>Eurotiomycetidae</taxon>
        <taxon>Eurotiales</taxon>
        <taxon>Aspergillaceae</taxon>
        <taxon>Aspergillus</taxon>
        <taxon>Aspergillus subgen. Nidulantes</taxon>
    </lineage>
</organism>
<dbReference type="EMBL" id="BN001304">
    <property type="protein sequence ID" value="CBF78840.1"/>
    <property type="molecule type" value="Genomic_DNA"/>
</dbReference>
<evidence type="ECO:0000256" key="3">
    <source>
        <dbReference type="RuleBase" id="RU003560"/>
    </source>
</evidence>
<dbReference type="Pfam" id="PF00202">
    <property type="entry name" value="Aminotran_3"/>
    <property type="match status" value="1"/>
</dbReference>
<dbReference type="eggNOG" id="KOG1401">
    <property type="taxonomic scope" value="Eukaryota"/>
</dbReference>
<dbReference type="SUPFAM" id="SSF53383">
    <property type="entry name" value="PLP-dependent transferases"/>
    <property type="match status" value="1"/>
</dbReference>
<dbReference type="InParanoid" id="C8VD01"/>
<dbReference type="VEuPathDB" id="FungiDB:AN10913"/>
<comment type="similarity">
    <text evidence="3">Belongs to the class-III pyridoxal-phosphate-dependent aminotransferase family.</text>
</comment>
<reference evidence="6" key="1">
    <citation type="journal article" date="2005" name="Nature">
        <title>Sequencing of Aspergillus nidulans and comparative analysis with A. fumigatus and A. oryzae.</title>
        <authorList>
            <person name="Galagan J.E."/>
            <person name="Calvo S.E."/>
            <person name="Cuomo C."/>
            <person name="Ma L.J."/>
            <person name="Wortman J.R."/>
            <person name="Batzoglou S."/>
            <person name="Lee S.I."/>
            <person name="Basturkmen M."/>
            <person name="Spevak C.C."/>
            <person name="Clutterbuck J."/>
            <person name="Kapitonov V."/>
            <person name="Jurka J."/>
            <person name="Scazzocchio C."/>
            <person name="Farman M."/>
            <person name="Butler J."/>
            <person name="Purcell S."/>
            <person name="Harris S."/>
            <person name="Braus G.H."/>
            <person name="Draht O."/>
            <person name="Busch S."/>
            <person name="D'Enfert C."/>
            <person name="Bouchier C."/>
            <person name="Goldman G.H."/>
            <person name="Bell-Pedersen D."/>
            <person name="Griffiths-Jones S."/>
            <person name="Doonan J.H."/>
            <person name="Yu J."/>
            <person name="Vienken K."/>
            <person name="Pain A."/>
            <person name="Freitag M."/>
            <person name="Selker E.U."/>
            <person name="Archer D.B."/>
            <person name="Penalva M.A."/>
            <person name="Oakley B.R."/>
            <person name="Momany M."/>
            <person name="Tanaka T."/>
            <person name="Kumagai T."/>
            <person name="Asai K."/>
            <person name="Machida M."/>
            <person name="Nierman W.C."/>
            <person name="Denning D.W."/>
            <person name="Caddick M."/>
            <person name="Hynes M."/>
            <person name="Paoletti M."/>
            <person name="Fischer R."/>
            <person name="Miller B."/>
            <person name="Dyer P."/>
            <person name="Sachs M.S."/>
            <person name="Osmani S.A."/>
            <person name="Birren B.W."/>
        </authorList>
    </citation>
    <scope>NUCLEOTIDE SEQUENCE [LARGE SCALE GENOMIC DNA]</scope>
    <source>
        <strain evidence="6">FGSC A4 / ATCC 38163 / CBS 112.46 / NRRL 194 / M139</strain>
    </source>
</reference>
<keyword evidence="6" id="KW-1185">Reference proteome</keyword>
<name>C8VD01_EMENI</name>
<reference evidence="6" key="2">
    <citation type="journal article" date="2009" name="Fungal Genet. Biol.">
        <title>The 2008 update of the Aspergillus nidulans genome annotation: a community effort.</title>
        <authorList>
            <person name="Wortman J.R."/>
            <person name="Gilsenan J.M."/>
            <person name="Joardar V."/>
            <person name="Deegan J."/>
            <person name="Clutterbuck J."/>
            <person name="Andersen M.R."/>
            <person name="Archer D."/>
            <person name="Bencina M."/>
            <person name="Braus G."/>
            <person name="Coutinho P."/>
            <person name="von Dohren H."/>
            <person name="Doonan J."/>
            <person name="Driessen A.J."/>
            <person name="Durek P."/>
            <person name="Espeso E."/>
            <person name="Fekete E."/>
            <person name="Flipphi M."/>
            <person name="Estrada C.G."/>
            <person name="Geysens S."/>
            <person name="Goldman G."/>
            <person name="de Groot P.W."/>
            <person name="Hansen K."/>
            <person name="Harris S.D."/>
            <person name="Heinekamp T."/>
            <person name="Helmstaedt K."/>
            <person name="Henrissat B."/>
            <person name="Hofmann G."/>
            <person name="Homan T."/>
            <person name="Horio T."/>
            <person name="Horiuchi H."/>
            <person name="James S."/>
            <person name="Jones M."/>
            <person name="Karaffa L."/>
            <person name="Karanyi Z."/>
            <person name="Kato M."/>
            <person name="Keller N."/>
            <person name="Kelly D.E."/>
            <person name="Kiel J.A."/>
            <person name="Kim J.M."/>
            <person name="van der Klei I.J."/>
            <person name="Klis F.M."/>
            <person name="Kovalchuk A."/>
            <person name="Krasevec N."/>
            <person name="Kubicek C.P."/>
            <person name="Liu B."/>
            <person name="Maccabe A."/>
            <person name="Meyer V."/>
            <person name="Mirabito P."/>
            <person name="Miskei M."/>
            <person name="Mos M."/>
            <person name="Mullins J."/>
            <person name="Nelson D.R."/>
            <person name="Nielsen J."/>
            <person name="Oakley B.R."/>
            <person name="Osmani S.A."/>
            <person name="Pakula T."/>
            <person name="Paszewski A."/>
            <person name="Paulsen I."/>
            <person name="Pilsyk S."/>
            <person name="Pocsi I."/>
            <person name="Punt P.J."/>
            <person name="Ram A.F."/>
            <person name="Ren Q."/>
            <person name="Robellet X."/>
            <person name="Robson G."/>
            <person name="Seiboth B."/>
            <person name="van Solingen P."/>
            <person name="Specht T."/>
            <person name="Sun J."/>
            <person name="Taheri-Talesh N."/>
            <person name="Takeshita N."/>
            <person name="Ussery D."/>
            <person name="vanKuyk P.A."/>
            <person name="Visser H."/>
            <person name="van de Vondervoort P.J."/>
            <person name="de Vries R.P."/>
            <person name="Walton J."/>
            <person name="Xiang X."/>
            <person name="Xiong Y."/>
            <person name="Zeng A.P."/>
            <person name="Brandt B.W."/>
            <person name="Cornell M.J."/>
            <person name="van den Hondel C.A."/>
            <person name="Visser J."/>
            <person name="Oliver S.G."/>
            <person name="Turner G."/>
        </authorList>
    </citation>
    <scope>GENOME REANNOTATION</scope>
    <source>
        <strain evidence="6">FGSC A4 / ATCC 38163 / CBS 112.46 / NRRL 194 / M139</strain>
    </source>
</reference>
<sequence>MTSLTQKADDYLRFAQQRYETSRPRSKAQHQRATSHLPGGNTRSVLHATPFPLCMQAGKGNRLVDVDGYEYIDCMGDMTACLYGHSHPVIMETVDSTMKSIGMNLGSSTSAEAHFAEALCDRFASIDHIRFCTSGTEANLYALSVARQSTNRTKVIVFEGAYHGGVLSFSHGIAPNNVDKDDWILGQYNDIDGAVQLITENKDIAAAVVVEGVQGAGGCIPGSAGFLHAIQDAARENGIIFILDEVMTSRLAPGGLQSILLHPDHGTPLKPDLTTFGKWIGGGLSIGAFGGRRDLMSVYDPRTSIIHHSGTFNNSTLAMNVGCKGLTSVYTPEACTSLNNLGDELRSGLQELAKGTKMVVTGLGAVMNIHFVRASGSRVVARTSDLEVNSGSVEEALRDLLWFYLIERGFWIARRGMISLILGTGVEEVEQLKGVVGDFLEDFRELVSA</sequence>
<protein>
    <submittedName>
        <fullName evidence="5">Glutamate-1-semialdehyde 2,1-aminomutase, putative (Eurofung)</fullName>
    </submittedName>
</protein>
<dbReference type="RefSeq" id="XP_050467878.1">
    <property type="nucleotide sequence ID" value="XM_050611906.1"/>
</dbReference>
<dbReference type="PANTHER" id="PTHR43713">
    <property type="entry name" value="GLUTAMATE-1-SEMIALDEHYDE 2,1-AMINOMUTASE"/>
    <property type="match status" value="1"/>
</dbReference>
<evidence type="ECO:0000256" key="1">
    <source>
        <dbReference type="ARBA" id="ARBA00001933"/>
    </source>
</evidence>